<protein>
    <submittedName>
        <fullName evidence="2">Uncharacterized protein</fullName>
    </submittedName>
</protein>
<evidence type="ECO:0000256" key="1">
    <source>
        <dbReference type="SAM" id="Phobius"/>
    </source>
</evidence>
<accession>A0ABY4E6E8</accession>
<name>A0ABY4E6E8_VITST</name>
<feature type="transmembrane region" description="Helical" evidence="1">
    <location>
        <begin position="70"/>
        <end position="87"/>
    </location>
</feature>
<sequence>MGYQVGFQCFESLQEAQDYKYSSIAPVINSNNQLMQPVKIDDVWTLNGIQIVDSFPFCSSLEQFQDGIQMGWSLILVAVSIIAVAILRRAL</sequence>
<dbReference type="Proteomes" id="UP000832034">
    <property type="component" value="Chromosome"/>
</dbReference>
<evidence type="ECO:0000313" key="3">
    <source>
        <dbReference type="Proteomes" id="UP000832034"/>
    </source>
</evidence>
<dbReference type="RefSeq" id="WP_019959464.1">
    <property type="nucleotide sequence ID" value="NZ_CP091512.1"/>
</dbReference>
<keyword evidence="3" id="KW-1185">Reference proteome</keyword>
<proteinExistence type="predicted"/>
<reference evidence="2" key="1">
    <citation type="submission" date="2021-12" db="EMBL/GenBank/DDBJ databases">
        <authorList>
            <person name="Veyrier F.J."/>
        </authorList>
    </citation>
    <scope>NUCLEOTIDE SEQUENCE</scope>
    <source>
        <strain evidence="2">SAG 1488-6</strain>
    </source>
</reference>
<evidence type="ECO:0000313" key="2">
    <source>
        <dbReference type="EMBL" id="UOO91342.1"/>
    </source>
</evidence>
<keyword evidence="1" id="KW-0472">Membrane</keyword>
<reference evidence="2" key="2">
    <citation type="journal article" date="2022" name="Res Sq">
        <title>Evolution of multicellular longitudinally dividing oral cavity symbionts (Neisseriaceae).</title>
        <authorList>
            <person name="Nyongesa S."/>
            <person name="Weber P."/>
            <person name="Bernet E."/>
            <person name="Pullido F."/>
            <person name="Nieckarz M."/>
            <person name="Delaby M."/>
            <person name="Nieves C."/>
            <person name="Viehboeck T."/>
            <person name="Krause N."/>
            <person name="Rivera-Millot A."/>
            <person name="Nakamura A."/>
            <person name="Vischer N."/>
            <person name="VanNieuwenhze M."/>
            <person name="Brun Y."/>
            <person name="Cava F."/>
            <person name="Bulgheresi S."/>
            <person name="Veyrier F."/>
        </authorList>
    </citation>
    <scope>NUCLEOTIDE SEQUENCE</scope>
    <source>
        <strain evidence="2">SAG 1488-6</strain>
    </source>
</reference>
<keyword evidence="1" id="KW-1133">Transmembrane helix</keyword>
<dbReference type="EMBL" id="CP091512">
    <property type="protein sequence ID" value="UOO91342.1"/>
    <property type="molecule type" value="Genomic_DNA"/>
</dbReference>
<gene>
    <name evidence="2" type="ORF">LVJ81_06590</name>
</gene>
<keyword evidence="1" id="KW-0812">Transmembrane</keyword>
<organism evidence="2 3">
    <name type="scientific">Vitreoscilla stercoraria</name>
    <dbReference type="NCBI Taxonomy" id="61"/>
    <lineage>
        <taxon>Bacteria</taxon>
        <taxon>Pseudomonadati</taxon>
        <taxon>Pseudomonadota</taxon>
        <taxon>Betaproteobacteria</taxon>
        <taxon>Neisseriales</taxon>
        <taxon>Neisseriaceae</taxon>
        <taxon>Vitreoscilla</taxon>
    </lineage>
</organism>